<gene>
    <name evidence="3" type="ORF">JTE90_016599</name>
</gene>
<feature type="transmembrane region" description="Helical" evidence="2">
    <location>
        <begin position="1109"/>
        <end position="1126"/>
    </location>
</feature>
<organism evidence="3 4">
    <name type="scientific">Oedothorax gibbosus</name>
    <dbReference type="NCBI Taxonomy" id="931172"/>
    <lineage>
        <taxon>Eukaryota</taxon>
        <taxon>Metazoa</taxon>
        <taxon>Ecdysozoa</taxon>
        <taxon>Arthropoda</taxon>
        <taxon>Chelicerata</taxon>
        <taxon>Arachnida</taxon>
        <taxon>Araneae</taxon>
        <taxon>Araneomorphae</taxon>
        <taxon>Entelegynae</taxon>
        <taxon>Araneoidea</taxon>
        <taxon>Linyphiidae</taxon>
        <taxon>Erigoninae</taxon>
        <taxon>Oedothorax</taxon>
    </lineage>
</organism>
<evidence type="ECO:0000313" key="3">
    <source>
        <dbReference type="EMBL" id="KAG8181086.1"/>
    </source>
</evidence>
<keyword evidence="2" id="KW-0812">Transmembrane</keyword>
<feature type="region of interest" description="Disordered" evidence="1">
    <location>
        <begin position="312"/>
        <end position="331"/>
    </location>
</feature>
<dbReference type="SUPFAM" id="SSF81660">
    <property type="entry name" value="Metal cation-transporting ATPase, ATP-binding domain N"/>
    <property type="match status" value="1"/>
</dbReference>
<feature type="transmembrane region" description="Helical" evidence="2">
    <location>
        <begin position="44"/>
        <end position="71"/>
    </location>
</feature>
<proteinExistence type="predicted"/>
<evidence type="ECO:0000256" key="1">
    <source>
        <dbReference type="SAM" id="MobiDB-lite"/>
    </source>
</evidence>
<dbReference type="InterPro" id="IPR023298">
    <property type="entry name" value="ATPase_P-typ_TM_dom_sf"/>
</dbReference>
<dbReference type="SUPFAM" id="SSF81665">
    <property type="entry name" value="Calcium ATPase, transmembrane domain M"/>
    <property type="match status" value="1"/>
</dbReference>
<name>A0AAV6UAQ8_9ARAC</name>
<dbReference type="AlphaFoldDB" id="A0AAV6UAQ8"/>
<dbReference type="InterPro" id="IPR023299">
    <property type="entry name" value="ATPase_P-typ_cyto_dom_N"/>
</dbReference>
<dbReference type="GO" id="GO:0000166">
    <property type="term" value="F:nucleotide binding"/>
    <property type="evidence" value="ECO:0007669"/>
    <property type="project" value="InterPro"/>
</dbReference>
<comment type="caution">
    <text evidence="3">The sequence shown here is derived from an EMBL/GenBank/DDBJ whole genome shotgun (WGS) entry which is preliminary data.</text>
</comment>
<keyword evidence="2" id="KW-1133">Transmembrane helix</keyword>
<dbReference type="EMBL" id="JAFNEN010000536">
    <property type="protein sequence ID" value="KAG8181086.1"/>
    <property type="molecule type" value="Genomic_DNA"/>
</dbReference>
<feature type="transmembrane region" description="Helical" evidence="2">
    <location>
        <begin position="1050"/>
        <end position="1068"/>
    </location>
</feature>
<dbReference type="Proteomes" id="UP000827092">
    <property type="component" value="Unassembled WGS sequence"/>
</dbReference>
<keyword evidence="4" id="KW-1185">Reference proteome</keyword>
<keyword evidence="2" id="KW-0472">Membrane</keyword>
<dbReference type="PANTHER" id="PTHR13219">
    <property type="entry name" value="TRANSMEMBRANE PROTEIN 94"/>
    <property type="match status" value="1"/>
</dbReference>
<accession>A0AAV6UAQ8</accession>
<feature type="compositionally biased region" description="Acidic residues" evidence="1">
    <location>
        <begin position="319"/>
        <end position="331"/>
    </location>
</feature>
<feature type="region of interest" description="Disordered" evidence="1">
    <location>
        <begin position="727"/>
        <end position="759"/>
    </location>
</feature>
<sequence length="1155" mass="126352">MTPRTFQRRENSSVGLSSKQASDKLRLDIEDELEKYEKTMSWRIWLHSAFMSSTSCFPLSTILLVLANILILAIHHGWWEMSFLFMVLVFNMALVAWDSCMHHQEMPNKVRHILQNIPNEYEEAGEWGVVRGGRLLSLPSPLLVQGDLLYLRPGQKAPGKCTCSTEYEKDEEVLEKGEVFAPKEEEMGDVSPHVVAPARPAQFTLMETPSRALVSCSLEGALSRPPTLFVREVRTLIFSCLQNKLLPTIIVLCMLCGGVRAWRGEGSWSVEVLLRPALASIPLLPLALPTLAMTLDVCANAWLIALAQAHPKKNRPSDPFDEESEPEEEDTVGDVAWVGLVLPLLRGEGGYLWRTANLLKVLGSLTALCCVDKRGVLSFPNPTPEKVFFLKGDQDEDQVYGGGHAEVLDLTHNSEGGGVQFDDPGWMEHANSLKPLGLCILLNVCHSGARDYHTSFYDHLASLAMRNHLPLHNNGCLCDLAKQIGFSDSVVDYYRMEQLLGVFRRGLPSHSGALGVPRLRMPLPSMTAATLTDLHRGSRQLFCAGTADLVLDTCSDYWDGTAVRPLTHAHRKRVLDFYHRSSLTAHCMGFAYSPLPSLLPSHPGYLELPTEGLVSSNASPRSCETPPTNGGWGVCGGVQRHLSSDSLPPNEGDSSAEAFLGNAIFIGMVTTQYQACPEFVHLVEQLDKACVRFVHFSKENELRSRVFSEKMGLESGWNCHISLLSDKPQEEEKQREETDFSFPPHDPRKEQVRHSSAPSLVRQDCSVGVEEDAPSSDRVVRAGSVEVSSVLLSSCASGEHPFDMSNRAKLPKGVENIRPHIEQVDNVPLQVSLFTDCTGEGTRAMLAIMQDYGETVCCVGSSHNPANNTPLFLQADASIALEPRTASACGGREGVGGIFSSSLSSLPCCLLLPSPPFHLHRLIVEARHLMLSARTSLEFLACSCACVCVVQGLSAAFLLPPPLSPAHTLWVGGGGAPLLTLLLLLLGGPAPHAPPPRKNLAVTTTQGAGLRCFCFCVRFLPSACGALAAFAATLYANGNGSDSLYLSQNVFSFFLLSYLAVISASYLPQPPWRSRKWWAAAVTLLVCFHAGLCSGWGSLPLSLVPHPVWVAGTLCPIAALVINELVRRHEIKVNVRQQKRARLEFCTKLGMNSPF</sequence>
<feature type="transmembrane region" description="Helical" evidence="2">
    <location>
        <begin position="1077"/>
        <end position="1097"/>
    </location>
</feature>
<protein>
    <recommendedName>
        <fullName evidence="5">Transmembrane protein 94</fullName>
    </recommendedName>
</protein>
<dbReference type="PANTHER" id="PTHR13219:SF6">
    <property type="entry name" value="TRANSMEMBRANE PROTEIN 94"/>
    <property type="match status" value="1"/>
</dbReference>
<dbReference type="InterPro" id="IPR039720">
    <property type="entry name" value="TMEM94"/>
</dbReference>
<evidence type="ECO:0000256" key="2">
    <source>
        <dbReference type="SAM" id="Phobius"/>
    </source>
</evidence>
<feature type="transmembrane region" description="Helical" evidence="2">
    <location>
        <begin position="969"/>
        <end position="987"/>
    </location>
</feature>
<reference evidence="3 4" key="1">
    <citation type="journal article" date="2022" name="Nat. Ecol. Evol.">
        <title>A masculinizing supergene underlies an exaggerated male reproductive morph in a spider.</title>
        <authorList>
            <person name="Hendrickx F."/>
            <person name="De Corte Z."/>
            <person name="Sonet G."/>
            <person name="Van Belleghem S.M."/>
            <person name="Kostlbacher S."/>
            <person name="Vangestel C."/>
        </authorList>
    </citation>
    <scope>NUCLEOTIDE SEQUENCE [LARGE SCALE GENOMIC DNA]</scope>
    <source>
        <strain evidence="3">W744_W776</strain>
    </source>
</reference>
<feature type="transmembrane region" description="Helical" evidence="2">
    <location>
        <begin position="1008"/>
        <end position="1030"/>
    </location>
</feature>
<feature type="compositionally biased region" description="Basic and acidic residues" evidence="1">
    <location>
        <begin position="727"/>
        <end position="738"/>
    </location>
</feature>
<evidence type="ECO:0000313" key="4">
    <source>
        <dbReference type="Proteomes" id="UP000827092"/>
    </source>
</evidence>
<evidence type="ECO:0008006" key="5">
    <source>
        <dbReference type="Google" id="ProtNLM"/>
    </source>
</evidence>